<accession>A0A7R8V5L2</accession>
<protein>
    <recommendedName>
        <fullName evidence="4">Carbonic anhydrase</fullName>
        <ecNumber evidence="4">4.2.1.1</ecNumber>
    </recommendedName>
</protein>
<organism evidence="6 7">
    <name type="scientific">Hermetia illucens</name>
    <name type="common">Black soldier fly</name>
    <dbReference type="NCBI Taxonomy" id="343691"/>
    <lineage>
        <taxon>Eukaryota</taxon>
        <taxon>Metazoa</taxon>
        <taxon>Ecdysozoa</taxon>
        <taxon>Arthropoda</taxon>
        <taxon>Hexapoda</taxon>
        <taxon>Insecta</taxon>
        <taxon>Pterygota</taxon>
        <taxon>Neoptera</taxon>
        <taxon>Endopterygota</taxon>
        <taxon>Diptera</taxon>
        <taxon>Brachycera</taxon>
        <taxon>Stratiomyomorpha</taxon>
        <taxon>Stratiomyidae</taxon>
        <taxon>Hermetiinae</taxon>
        <taxon>Hermetia</taxon>
    </lineage>
</organism>
<dbReference type="Pfam" id="PF00194">
    <property type="entry name" value="Carb_anhydrase"/>
    <property type="match status" value="1"/>
</dbReference>
<dbReference type="InterPro" id="IPR018338">
    <property type="entry name" value="Carbonic_anhydrase_a-class_CS"/>
</dbReference>
<dbReference type="PROSITE" id="PS51144">
    <property type="entry name" value="ALPHA_CA_2"/>
    <property type="match status" value="1"/>
</dbReference>
<comment type="cofactor">
    <cofactor evidence="4">
        <name>Zn(2+)</name>
        <dbReference type="ChEBI" id="CHEBI:29105"/>
    </cofactor>
</comment>
<dbReference type="InterPro" id="IPR023561">
    <property type="entry name" value="Carbonic_anhydrase_a-class"/>
</dbReference>
<comment type="catalytic activity">
    <reaction evidence="4">
        <text>hydrogencarbonate + H(+) = CO2 + H2O</text>
        <dbReference type="Rhea" id="RHEA:10748"/>
        <dbReference type="ChEBI" id="CHEBI:15377"/>
        <dbReference type="ChEBI" id="CHEBI:15378"/>
        <dbReference type="ChEBI" id="CHEBI:16526"/>
        <dbReference type="ChEBI" id="CHEBI:17544"/>
        <dbReference type="EC" id="4.2.1.1"/>
    </reaction>
</comment>
<gene>
    <name evidence="6" type="ORF">HERILL_LOCUS15579</name>
</gene>
<feature type="domain" description="Alpha-carbonic anhydrase" evidence="5">
    <location>
        <begin position="21"/>
        <end position="275"/>
    </location>
</feature>
<evidence type="ECO:0000313" key="6">
    <source>
        <dbReference type="EMBL" id="CAD7093290.1"/>
    </source>
</evidence>
<evidence type="ECO:0000256" key="3">
    <source>
        <dbReference type="ARBA" id="ARBA00022833"/>
    </source>
</evidence>
<dbReference type="EMBL" id="LR899014">
    <property type="protein sequence ID" value="CAD7093290.1"/>
    <property type="molecule type" value="Genomic_DNA"/>
</dbReference>
<dbReference type="PANTHER" id="PTHR18952">
    <property type="entry name" value="CARBONIC ANHYDRASE"/>
    <property type="match status" value="1"/>
</dbReference>
<sequence>MPTLPDFVFLVLIYFAGSAYCQFGYSTAEQKRWAVDFPQCGGSSQSPIEIYTGSVIPAFIPRLKLYGYDWPLPFPVILKNDGKTADVSSLNTDVTRYPHLAFLNSLYRFVGFHFHWGKNQKGSEHVVNGKSYPVELHIVHRNVKYSESQALNFQDGLLVLGIFFEVSSVDNPNLYSVTNYLRYIRAENATTTISTHCSLGGLLGSLNINKFYTYQGSLTTPPCSETVTWIVFANILNISHRQLNEFRQLIGTDGKIIRNYRHLQPLNGRPVYVRSGSKWRG</sequence>
<dbReference type="PANTHER" id="PTHR18952:SF137">
    <property type="entry name" value="CARBONIC ANHYDRASE"/>
    <property type="match status" value="1"/>
</dbReference>
<dbReference type="InterPro" id="IPR036398">
    <property type="entry name" value="CA_dom_sf"/>
</dbReference>
<dbReference type="GO" id="GO:0008270">
    <property type="term" value="F:zinc ion binding"/>
    <property type="evidence" value="ECO:0007669"/>
    <property type="project" value="UniProtKB-UniRule"/>
</dbReference>
<dbReference type="PROSITE" id="PS00162">
    <property type="entry name" value="ALPHA_CA_1"/>
    <property type="match status" value="1"/>
</dbReference>
<feature type="signal peptide" evidence="4">
    <location>
        <begin position="1"/>
        <end position="21"/>
    </location>
</feature>
<dbReference type="Gene3D" id="3.10.200.10">
    <property type="entry name" value="Alpha carbonic anhydrase"/>
    <property type="match status" value="1"/>
</dbReference>
<dbReference type="AlphaFoldDB" id="A0A7R8V5L2"/>
<feature type="chain" id="PRO_5031600712" description="Carbonic anhydrase" evidence="4">
    <location>
        <begin position="22"/>
        <end position="281"/>
    </location>
</feature>
<keyword evidence="2 4" id="KW-0479">Metal-binding</keyword>
<dbReference type="OMA" id="WIVFANI"/>
<evidence type="ECO:0000313" key="7">
    <source>
        <dbReference type="Proteomes" id="UP000594454"/>
    </source>
</evidence>
<dbReference type="EC" id="4.2.1.1" evidence="4"/>
<name>A0A7R8V5L2_HERIL</name>
<dbReference type="GO" id="GO:0004089">
    <property type="term" value="F:carbonate dehydratase activity"/>
    <property type="evidence" value="ECO:0007669"/>
    <property type="project" value="UniProtKB-UniRule"/>
</dbReference>
<reference evidence="6 7" key="1">
    <citation type="submission" date="2020-11" db="EMBL/GenBank/DDBJ databases">
        <authorList>
            <person name="Wallbank WR R."/>
            <person name="Pardo Diaz C."/>
            <person name="Kozak K."/>
            <person name="Martin S."/>
            <person name="Jiggins C."/>
            <person name="Moest M."/>
            <person name="Warren A I."/>
            <person name="Generalovic N T."/>
            <person name="Byers J.R.P. K."/>
            <person name="Montejo-Kovacevich G."/>
            <person name="Yen C E."/>
        </authorList>
    </citation>
    <scope>NUCLEOTIDE SEQUENCE [LARGE SCALE GENOMIC DNA]</scope>
</reference>
<comment type="similarity">
    <text evidence="1 4">Belongs to the alpha-carbonic anhydrase family.</text>
</comment>
<dbReference type="GO" id="GO:0005737">
    <property type="term" value="C:cytoplasm"/>
    <property type="evidence" value="ECO:0007669"/>
    <property type="project" value="TreeGrafter"/>
</dbReference>
<evidence type="ECO:0000256" key="2">
    <source>
        <dbReference type="ARBA" id="ARBA00022723"/>
    </source>
</evidence>
<dbReference type="CDD" id="cd00326">
    <property type="entry name" value="alpha_CA"/>
    <property type="match status" value="1"/>
</dbReference>
<comment type="function">
    <text evidence="4">Reversible hydration of carbon dioxide.</text>
</comment>
<dbReference type="InterPro" id="IPR001148">
    <property type="entry name" value="CA_dom"/>
</dbReference>
<dbReference type="SUPFAM" id="SSF51069">
    <property type="entry name" value="Carbonic anhydrase"/>
    <property type="match status" value="1"/>
</dbReference>
<dbReference type="SMART" id="SM01057">
    <property type="entry name" value="Carb_anhydrase"/>
    <property type="match status" value="1"/>
</dbReference>
<dbReference type="OrthoDB" id="429145at2759"/>
<evidence type="ECO:0000256" key="1">
    <source>
        <dbReference type="ARBA" id="ARBA00010718"/>
    </source>
</evidence>
<evidence type="ECO:0000259" key="5">
    <source>
        <dbReference type="PROSITE" id="PS51144"/>
    </source>
</evidence>
<keyword evidence="4" id="KW-0456">Lyase</keyword>
<keyword evidence="4" id="KW-0732">Signal</keyword>
<dbReference type="InParanoid" id="A0A7R8V5L2"/>
<keyword evidence="3 4" id="KW-0862">Zinc</keyword>
<keyword evidence="7" id="KW-1185">Reference proteome</keyword>
<proteinExistence type="inferred from homology"/>
<dbReference type="Proteomes" id="UP000594454">
    <property type="component" value="Chromosome 6"/>
</dbReference>
<evidence type="ECO:0000256" key="4">
    <source>
        <dbReference type="RuleBase" id="RU367011"/>
    </source>
</evidence>